<dbReference type="Pfam" id="PF18143">
    <property type="entry name" value="HAD_SAK_2"/>
    <property type="match status" value="1"/>
</dbReference>
<protein>
    <submittedName>
        <fullName evidence="1">Uncharacterized protein</fullName>
    </submittedName>
</protein>
<reference evidence="1 2" key="1">
    <citation type="submission" date="2016-10" db="EMBL/GenBank/DDBJ databases">
        <authorList>
            <person name="de Groot N.N."/>
        </authorList>
    </citation>
    <scope>NUCLEOTIDE SEQUENCE [LARGE SCALE GENOMIC DNA]</scope>
    <source>
        <strain evidence="1 2">LMG 27731</strain>
    </source>
</reference>
<dbReference type="AlphaFoldDB" id="A0A1I7C860"/>
<sequence>MRVYLNFDGVLHPNHLLYRPGYSPALACPGHTSFEYAWMLAEVLGDRRDITVILNTWWTYYLATDECIQLLPSSVARLVSGTTLQSAVAGEPLPQRLQEAEKHIAGRPDTPLLVLDNSTARYRRELLPYLLLVDGERGLSSSAAMKAFTRRLHDGAPST</sequence>
<name>A0A1I7C860_9BURK</name>
<gene>
    <name evidence="1" type="ORF">SAMN05192563_10067</name>
</gene>
<dbReference type="OrthoDB" id="8773450at2"/>
<accession>A0A1I7C860</accession>
<evidence type="ECO:0000313" key="1">
    <source>
        <dbReference type="EMBL" id="SFT95585.1"/>
    </source>
</evidence>
<organism evidence="1 2">
    <name type="scientific">Paraburkholderia aspalathi</name>
    <dbReference type="NCBI Taxonomy" id="1324617"/>
    <lineage>
        <taxon>Bacteria</taxon>
        <taxon>Pseudomonadati</taxon>
        <taxon>Pseudomonadota</taxon>
        <taxon>Betaproteobacteria</taxon>
        <taxon>Burkholderiales</taxon>
        <taxon>Burkholderiaceae</taxon>
        <taxon>Paraburkholderia</taxon>
    </lineage>
</organism>
<dbReference type="RefSeq" id="WP_093634465.1">
    <property type="nucleotide sequence ID" value="NZ_FPBH01000006.1"/>
</dbReference>
<dbReference type="EMBL" id="FPBH01000006">
    <property type="protein sequence ID" value="SFT95585.1"/>
    <property type="molecule type" value="Genomic_DNA"/>
</dbReference>
<dbReference type="Proteomes" id="UP000198844">
    <property type="component" value="Unassembled WGS sequence"/>
</dbReference>
<evidence type="ECO:0000313" key="2">
    <source>
        <dbReference type="Proteomes" id="UP000198844"/>
    </source>
</evidence>
<proteinExistence type="predicted"/>